<dbReference type="GeneID" id="34309013"/>
<evidence type="ECO:0000256" key="2">
    <source>
        <dbReference type="ARBA" id="ARBA00023125"/>
    </source>
</evidence>
<evidence type="ECO:0000256" key="1">
    <source>
        <dbReference type="ARBA" id="ARBA00023015"/>
    </source>
</evidence>
<reference evidence="5 6" key="1">
    <citation type="journal article" date="2011" name="J. Bacteriol.">
        <title>Complete genome sequence of the type strain Cupriavidus necator N-1.</title>
        <authorList>
            <person name="Poehlein A."/>
            <person name="Kusian B."/>
            <person name="Friedrich B."/>
            <person name="Daniel R."/>
            <person name="Bowien B."/>
        </authorList>
    </citation>
    <scope>NUCLEOTIDE SEQUENCE [LARGE SCALE GENOMIC DNA]</scope>
    <source>
        <strain evidence="6">ATCC 43291 / DSM 13513 / CCUG 52238 / LMG 8453 / N-1</strain>
    </source>
</reference>
<dbReference type="PROSITE" id="PS00041">
    <property type="entry name" value="HTH_ARAC_FAMILY_1"/>
    <property type="match status" value="1"/>
</dbReference>
<feature type="domain" description="HTH araC/xylS-type" evidence="4">
    <location>
        <begin position="209"/>
        <end position="309"/>
    </location>
</feature>
<dbReference type="PANTHER" id="PTHR46796:SF12">
    <property type="entry name" value="HTH-TYPE DNA-BINDING TRANSCRIPTIONAL ACTIVATOR EUTR"/>
    <property type="match status" value="1"/>
</dbReference>
<organism evidence="5 6">
    <name type="scientific">Cupriavidus necator (strain ATCC 43291 / DSM 13513 / CCUG 52238 / LMG 8453 / N-1)</name>
    <name type="common">Ralstonia eutropha</name>
    <dbReference type="NCBI Taxonomy" id="1042878"/>
    <lineage>
        <taxon>Bacteria</taxon>
        <taxon>Pseudomonadati</taxon>
        <taxon>Pseudomonadota</taxon>
        <taxon>Betaproteobacteria</taxon>
        <taxon>Burkholderiales</taxon>
        <taxon>Burkholderiaceae</taxon>
        <taxon>Cupriavidus</taxon>
    </lineage>
</organism>
<dbReference type="Proteomes" id="UP000006798">
    <property type="component" value="Chromosome 1"/>
</dbReference>
<accession>G0EZ72</accession>
<evidence type="ECO:0000256" key="3">
    <source>
        <dbReference type="ARBA" id="ARBA00023163"/>
    </source>
</evidence>
<dbReference type="InterPro" id="IPR009057">
    <property type="entry name" value="Homeodomain-like_sf"/>
</dbReference>
<dbReference type="SUPFAM" id="SSF46689">
    <property type="entry name" value="Homeodomain-like"/>
    <property type="match status" value="1"/>
</dbReference>
<dbReference type="PANTHER" id="PTHR46796">
    <property type="entry name" value="HTH-TYPE TRANSCRIPTIONAL ACTIVATOR RHAS-RELATED"/>
    <property type="match status" value="1"/>
</dbReference>
<dbReference type="InterPro" id="IPR050204">
    <property type="entry name" value="AraC_XylS_family_regulators"/>
</dbReference>
<dbReference type="GO" id="GO:0003700">
    <property type="term" value="F:DNA-binding transcription factor activity"/>
    <property type="evidence" value="ECO:0007669"/>
    <property type="project" value="InterPro"/>
</dbReference>
<dbReference type="HOGENOM" id="CLU_879163_0_0_4"/>
<dbReference type="GO" id="GO:0043565">
    <property type="term" value="F:sequence-specific DNA binding"/>
    <property type="evidence" value="ECO:0007669"/>
    <property type="project" value="InterPro"/>
</dbReference>
<protein>
    <submittedName>
        <fullName evidence="5">Transcriptional regulator AraC family</fullName>
    </submittedName>
</protein>
<keyword evidence="3" id="KW-0804">Transcription</keyword>
<dbReference type="Pfam" id="PF12833">
    <property type="entry name" value="HTH_18"/>
    <property type="match status" value="1"/>
</dbReference>
<name>G0EZ72_CUPNN</name>
<evidence type="ECO:0000259" key="4">
    <source>
        <dbReference type="PROSITE" id="PS01124"/>
    </source>
</evidence>
<dbReference type="AlphaFoldDB" id="G0EZ72"/>
<dbReference type="Gene3D" id="1.10.10.60">
    <property type="entry name" value="Homeodomain-like"/>
    <property type="match status" value="1"/>
</dbReference>
<keyword evidence="1" id="KW-0805">Transcription regulation</keyword>
<dbReference type="EMBL" id="CP002877">
    <property type="protein sequence ID" value="AEI77452.1"/>
    <property type="molecule type" value="Genomic_DNA"/>
</dbReference>
<gene>
    <name evidence="5" type="ordered locus">CNE_1c21160</name>
</gene>
<dbReference type="SMART" id="SM00342">
    <property type="entry name" value="HTH_ARAC"/>
    <property type="match status" value="1"/>
</dbReference>
<dbReference type="InterPro" id="IPR018062">
    <property type="entry name" value="HTH_AraC-typ_CS"/>
</dbReference>
<evidence type="ECO:0000313" key="6">
    <source>
        <dbReference type="Proteomes" id="UP000006798"/>
    </source>
</evidence>
<keyword evidence="2" id="KW-0238">DNA-binding</keyword>
<dbReference type="PROSITE" id="PS01124">
    <property type="entry name" value="HTH_ARAC_FAMILY_2"/>
    <property type="match status" value="1"/>
</dbReference>
<dbReference type="RefSeq" id="WP_013957077.1">
    <property type="nucleotide sequence ID" value="NC_015726.1"/>
</dbReference>
<dbReference type="InterPro" id="IPR018060">
    <property type="entry name" value="HTH_AraC"/>
</dbReference>
<dbReference type="KEGG" id="cnc:CNE_1c21160"/>
<sequence>MTKASYAEFDEFEASLYGVNGRYMLRSAQRRDWRLRVLELNGVALMAGQEGAATIYSGAGMPGCFNLFLPLSGHECTVVDGRRFDRHAIGWMAPDRMFHIDASRPASWMTISMSCELVCRWMAAHADSADLSCLARNLVLTGGPSLGALLALTRRLLFIDDCQSTQLHHPAGEQTARSELLRHAFNTLLLLAARSTDTARHQNHRRILSQAMDFLAAARHTPILLEDLCAATSASERTIRNVFNRYVGISPHRYLVLHRLHHARQALLHAKAGETVTSICMRFGVWDIGRFAMQYRRLFGVLPSQTLRASHLGMQAPH</sequence>
<proteinExistence type="predicted"/>
<evidence type="ECO:0000313" key="5">
    <source>
        <dbReference type="EMBL" id="AEI77452.1"/>
    </source>
</evidence>